<dbReference type="AlphaFoldDB" id="A0A1M6PZK4"/>
<dbReference type="InterPro" id="IPR010197">
    <property type="entry name" value="OSBS/NAAAR"/>
</dbReference>
<evidence type="ECO:0000313" key="9">
    <source>
        <dbReference type="Proteomes" id="UP000184016"/>
    </source>
</evidence>
<dbReference type="GO" id="GO:0046872">
    <property type="term" value="F:metal ion binding"/>
    <property type="evidence" value="ECO:0007669"/>
    <property type="project" value="UniProtKB-KW"/>
</dbReference>
<evidence type="ECO:0000313" key="8">
    <source>
        <dbReference type="EMBL" id="SHK13380.1"/>
    </source>
</evidence>
<feature type="domain" description="Mandelate racemase/muconate lactonizing enzyme C-terminal" evidence="7">
    <location>
        <begin position="146"/>
        <end position="238"/>
    </location>
</feature>
<gene>
    <name evidence="8" type="ORF">SAMN05443507_1099</name>
</gene>
<dbReference type="SUPFAM" id="SSF54826">
    <property type="entry name" value="Enolase N-terminal domain-like"/>
    <property type="match status" value="1"/>
</dbReference>
<dbReference type="Gene3D" id="3.30.390.10">
    <property type="entry name" value="Enolase-like, N-terminal domain"/>
    <property type="match status" value="1"/>
</dbReference>
<keyword evidence="4" id="KW-0456">Lyase</keyword>
<dbReference type="Pfam" id="PF13378">
    <property type="entry name" value="MR_MLE_C"/>
    <property type="match status" value="1"/>
</dbReference>
<organism evidence="8 9">
    <name type="scientific">Alicyclobacillus tolerans</name>
    <dbReference type="NCBI Taxonomy" id="90970"/>
    <lineage>
        <taxon>Bacteria</taxon>
        <taxon>Bacillati</taxon>
        <taxon>Bacillota</taxon>
        <taxon>Bacilli</taxon>
        <taxon>Bacillales</taxon>
        <taxon>Alicyclobacillaceae</taxon>
        <taxon>Alicyclobacillus</taxon>
    </lineage>
</organism>
<dbReference type="InterPro" id="IPR029065">
    <property type="entry name" value="Enolase_C-like"/>
</dbReference>
<evidence type="ECO:0000256" key="4">
    <source>
        <dbReference type="ARBA" id="ARBA00023239"/>
    </source>
</evidence>
<keyword evidence="2" id="KW-0479">Metal-binding</keyword>
<evidence type="ECO:0000256" key="5">
    <source>
        <dbReference type="ARBA" id="ARBA00029491"/>
    </source>
</evidence>
<dbReference type="PANTHER" id="PTHR48073:SF5">
    <property type="entry name" value="O-SUCCINYLBENZOATE SYNTHASE"/>
    <property type="match status" value="1"/>
</dbReference>
<dbReference type="GO" id="GO:0016854">
    <property type="term" value="F:racemase and epimerase activity"/>
    <property type="evidence" value="ECO:0007669"/>
    <property type="project" value="UniProtKB-ARBA"/>
</dbReference>
<dbReference type="UniPathway" id="UPA00079"/>
<dbReference type="InterPro" id="IPR013341">
    <property type="entry name" value="Mandelate_racemase_N_dom"/>
</dbReference>
<accession>A0A1M6PZK4</accession>
<evidence type="ECO:0000256" key="1">
    <source>
        <dbReference type="ARBA" id="ARBA00001968"/>
    </source>
</evidence>
<dbReference type="EMBL" id="FRAF01000009">
    <property type="protein sequence ID" value="SHK13380.1"/>
    <property type="molecule type" value="Genomic_DNA"/>
</dbReference>
<dbReference type="Gene3D" id="3.20.20.120">
    <property type="entry name" value="Enolase-like C-terminal domain"/>
    <property type="match status" value="1"/>
</dbReference>
<evidence type="ECO:0000256" key="3">
    <source>
        <dbReference type="ARBA" id="ARBA00022842"/>
    </source>
</evidence>
<name>A0A1M6PZK4_9BACL</name>
<dbReference type="UniPathway" id="UPA01057">
    <property type="reaction ID" value="UER00165"/>
</dbReference>
<dbReference type="STRING" id="1830138.SAMN05443507_1099"/>
<dbReference type="SFLD" id="SFLDF00009">
    <property type="entry name" value="o-succinylbenzoate_synthase"/>
    <property type="match status" value="1"/>
</dbReference>
<dbReference type="CDD" id="cd03317">
    <property type="entry name" value="NAAAR"/>
    <property type="match status" value="1"/>
</dbReference>
<dbReference type="SFLD" id="SFLDG00180">
    <property type="entry name" value="muconate_cycloisomerase"/>
    <property type="match status" value="1"/>
</dbReference>
<evidence type="ECO:0000256" key="6">
    <source>
        <dbReference type="NCBIfam" id="TIGR01928"/>
    </source>
</evidence>
<sequence length="376" mass="42506">MRVMKVIVRRLAMKLRQPFVTSYGVEQEKDVLLLEVQTETPKSGFAECVAMPSPYYNEETTETALYIISKFLIPLIWRMEWQSREDLWTTRFAFRSVRHHEMAKAALEMAVWDAFAAEYQQPISQLLGGVKKEIPVGISVGIETSLSHLLKQVGNYVEQGYQRVKLKIQPGWDYVPLQALRSAFPRLQLLADANSAYRLEDAEQLKQLDSLGLVMIEQPLEPDDILHHAQLQAKLDTPICLDESIRSASDVKKAAEMGACKVINLKPGRVGGFAESIEIHNICVDNGLELWCGGMFETGIGRLHNIALTSLPGFTLPGDTSPSDRYFERDIINPPVVFSRPGFLSVDPLVGVQERIDWSEIERSQVSKYVFERPEI</sequence>
<protein>
    <recommendedName>
        <fullName evidence="5 6">o-succinylbenzoate synthase</fullName>
        <ecNumber evidence="5 6">4.2.1.113</ecNumber>
    </recommendedName>
</protein>
<evidence type="ECO:0000259" key="7">
    <source>
        <dbReference type="SMART" id="SM00922"/>
    </source>
</evidence>
<dbReference type="InterPro" id="IPR013342">
    <property type="entry name" value="Mandelate_racemase_C"/>
</dbReference>
<dbReference type="EC" id="4.2.1.113" evidence="5 6"/>
<dbReference type="GO" id="GO:0043748">
    <property type="term" value="F:O-succinylbenzoate synthase activity"/>
    <property type="evidence" value="ECO:0007669"/>
    <property type="project" value="UniProtKB-EC"/>
</dbReference>
<reference evidence="9" key="1">
    <citation type="submission" date="2016-11" db="EMBL/GenBank/DDBJ databases">
        <authorList>
            <person name="Varghese N."/>
            <person name="Submissions S."/>
        </authorList>
    </citation>
    <scope>NUCLEOTIDE SEQUENCE [LARGE SCALE GENOMIC DNA]</scope>
    <source>
        <strain evidence="9">USBA-503</strain>
    </source>
</reference>
<comment type="cofactor">
    <cofactor evidence="1">
        <name>a divalent metal cation</name>
        <dbReference type="ChEBI" id="CHEBI:60240"/>
    </cofactor>
</comment>
<dbReference type="NCBIfam" id="TIGR01928">
    <property type="entry name" value="menC_lowGC_arch"/>
    <property type="match status" value="1"/>
</dbReference>
<proteinExistence type="predicted"/>
<dbReference type="InterPro" id="IPR036849">
    <property type="entry name" value="Enolase-like_C_sf"/>
</dbReference>
<keyword evidence="9" id="KW-1185">Reference proteome</keyword>
<dbReference type="Pfam" id="PF02746">
    <property type="entry name" value="MR_MLE_N"/>
    <property type="match status" value="1"/>
</dbReference>
<dbReference type="PANTHER" id="PTHR48073">
    <property type="entry name" value="O-SUCCINYLBENZOATE SYNTHASE-RELATED"/>
    <property type="match status" value="1"/>
</dbReference>
<dbReference type="OrthoDB" id="9774531at2"/>
<dbReference type="SFLD" id="SFLDS00001">
    <property type="entry name" value="Enolase"/>
    <property type="match status" value="1"/>
</dbReference>
<dbReference type="SUPFAM" id="SSF51604">
    <property type="entry name" value="Enolase C-terminal domain-like"/>
    <property type="match status" value="1"/>
</dbReference>
<dbReference type="InterPro" id="IPR029017">
    <property type="entry name" value="Enolase-like_N"/>
</dbReference>
<keyword evidence="3" id="KW-0460">Magnesium</keyword>
<evidence type="ECO:0000256" key="2">
    <source>
        <dbReference type="ARBA" id="ARBA00022723"/>
    </source>
</evidence>
<dbReference type="GO" id="GO:0009234">
    <property type="term" value="P:menaquinone biosynthetic process"/>
    <property type="evidence" value="ECO:0007669"/>
    <property type="project" value="UniProtKB-UniRule"/>
</dbReference>
<dbReference type="SMART" id="SM00922">
    <property type="entry name" value="MR_MLE"/>
    <property type="match status" value="1"/>
</dbReference>
<dbReference type="Proteomes" id="UP000184016">
    <property type="component" value="Unassembled WGS sequence"/>
</dbReference>